<evidence type="ECO:0000313" key="1">
    <source>
        <dbReference type="EMBL" id="SBT38705.1"/>
    </source>
</evidence>
<protein>
    <submittedName>
        <fullName evidence="1">Uncharacterized protein</fullName>
    </submittedName>
</protein>
<reference evidence="2" key="1">
    <citation type="submission" date="2016-06" db="EMBL/GenBank/DDBJ databases">
        <authorList>
            <person name="Varghese N."/>
            <person name="Submissions Spin"/>
        </authorList>
    </citation>
    <scope>NUCLEOTIDE SEQUENCE [LARGE SCALE GENOMIC DNA]</scope>
    <source>
        <strain evidence="2">DSM 44815</strain>
    </source>
</reference>
<name>A0A1A8Z4D0_9ACTN</name>
<accession>A0A1A8Z4D0</accession>
<dbReference type="Proteomes" id="UP000199385">
    <property type="component" value="Chromosome I"/>
</dbReference>
<gene>
    <name evidence="1" type="ORF">GA0070611_0646</name>
</gene>
<dbReference type="PATRIC" id="fig|261654.4.peg.652"/>
<dbReference type="PROSITE" id="PS51318">
    <property type="entry name" value="TAT"/>
    <property type="match status" value="1"/>
</dbReference>
<keyword evidence="2" id="KW-1185">Reference proteome</keyword>
<dbReference type="AlphaFoldDB" id="A0A1A8Z4D0"/>
<dbReference type="EMBL" id="LT594323">
    <property type="protein sequence ID" value="SBT38705.1"/>
    <property type="molecule type" value="Genomic_DNA"/>
</dbReference>
<dbReference type="RefSeq" id="WP_157740176.1">
    <property type="nucleotide sequence ID" value="NZ_LT594323.1"/>
</dbReference>
<sequence length="321" mass="34705">MVALGRRTVLGGTVAAAAAAAVVGGDTRSTQAVGPSFPAWPIEAGGYQGFVNFYWRLGVDAAGSVGGGLVGSAFGDPALAFRHGSSGVNFVRLVDPELTSFQVFRTDKNHSDDAGPGGLFRQFTWTASAQRYTAGPPLPWKATNTAVAPWYEPSPWTLPVDAVPQENDSARSWWHFGDGYLKGGGMRDLTYLDSPATGNRGIWGNVLQENNLLTSYVGYTKIARHSATPPASEGPFSTGVSWTVKSVKHYRDPFNVIRPLDTTFTRFEVWRGSDRRSDFFHSNGIYDHRNICRGGTVIGIDQSDGTQVAGGRWNTLFYKAS</sequence>
<evidence type="ECO:0000313" key="2">
    <source>
        <dbReference type="Proteomes" id="UP000199385"/>
    </source>
</evidence>
<dbReference type="InterPro" id="IPR006311">
    <property type="entry name" value="TAT_signal"/>
</dbReference>
<organism evidence="1 2">
    <name type="scientific">Micromonospora auratinigra</name>
    <dbReference type="NCBI Taxonomy" id="261654"/>
    <lineage>
        <taxon>Bacteria</taxon>
        <taxon>Bacillati</taxon>
        <taxon>Actinomycetota</taxon>
        <taxon>Actinomycetes</taxon>
        <taxon>Micromonosporales</taxon>
        <taxon>Micromonosporaceae</taxon>
        <taxon>Micromonospora</taxon>
    </lineage>
</organism>
<proteinExistence type="predicted"/>